<reference evidence="8" key="1">
    <citation type="submission" date="2008-12" db="EMBL/GenBank/DDBJ databases">
        <title>Annotation of Streptomyces ghanaensis ATCC 14672.</title>
        <authorList>
            <consortium name="The Broad Institute Genome Sequencing Platform"/>
            <consortium name="Broad Institute Microbial Sequencing Center"/>
            <person name="Fischbach M."/>
            <person name="Ward D."/>
            <person name="Young S."/>
            <person name="Kodira C.D."/>
            <person name="Zeng Q."/>
            <person name="Koehrsen M."/>
            <person name="Godfrey P."/>
            <person name="Alvarado L."/>
            <person name="Berlin A.M."/>
            <person name="Borenstein D."/>
            <person name="Chen Z."/>
            <person name="Engels R."/>
            <person name="Freedman E."/>
            <person name="Gellesch M."/>
            <person name="Goldberg J."/>
            <person name="Griggs A."/>
            <person name="Gujja S."/>
            <person name="Heiman D.I."/>
            <person name="Hepburn T.A."/>
            <person name="Howarth C."/>
            <person name="Jen D."/>
            <person name="Larson L."/>
            <person name="Lewis B."/>
            <person name="Mehta T."/>
            <person name="Park D."/>
            <person name="Pearson M."/>
            <person name="Roberts A."/>
            <person name="Saif S."/>
            <person name="Shea T.D."/>
            <person name="Shenoy N."/>
            <person name="Sisk P."/>
            <person name="Stolte C."/>
            <person name="Sykes S.N."/>
            <person name="Walk T."/>
            <person name="White J."/>
            <person name="Yandava C."/>
            <person name="Straight P."/>
            <person name="Clardy J."/>
            <person name="Hung D."/>
            <person name="Kolter R."/>
            <person name="Mekalanos J."/>
            <person name="Walker S."/>
            <person name="Walsh C.T."/>
            <person name="Wieland B.L.C."/>
            <person name="Ilzarbe M."/>
            <person name="Galagan J."/>
            <person name="Nusbaum C."/>
            <person name="Birren B."/>
        </authorList>
    </citation>
    <scope>NUCLEOTIDE SEQUENCE [LARGE SCALE GENOMIC DNA]</scope>
    <source>
        <strain evidence="8">ATCC 14672 / DSM 40746 / JCM 4963 / KCTC 9882 / NRRL B-12104 / FH 1290</strain>
    </source>
</reference>
<evidence type="ECO:0000256" key="1">
    <source>
        <dbReference type="ARBA" id="ARBA00004431"/>
    </source>
</evidence>
<keyword evidence="3" id="KW-0132">Cell division</keyword>
<dbReference type="GO" id="GO:0030435">
    <property type="term" value="P:sporulation resulting in formation of a cellular spore"/>
    <property type="evidence" value="ECO:0007669"/>
    <property type="project" value="UniProtKB-KW"/>
</dbReference>
<keyword evidence="5" id="KW-0717">Septation</keyword>
<dbReference type="InterPro" id="IPR038658">
    <property type="entry name" value="SsgB_sf"/>
</dbReference>
<dbReference type="GO" id="GO:0000917">
    <property type="term" value="P:division septum assembly"/>
    <property type="evidence" value="ECO:0007669"/>
    <property type="project" value="UniProtKB-KW"/>
</dbReference>
<dbReference type="eggNOG" id="ENOG5032RFA">
    <property type="taxonomic scope" value="Bacteria"/>
</dbReference>
<evidence type="ECO:0000313" key="7">
    <source>
        <dbReference type="EMBL" id="EFE72264.2"/>
    </source>
</evidence>
<evidence type="ECO:0000313" key="8">
    <source>
        <dbReference type="Proteomes" id="UP000003824"/>
    </source>
</evidence>
<evidence type="ECO:0000256" key="3">
    <source>
        <dbReference type="ARBA" id="ARBA00022618"/>
    </source>
</evidence>
<dbReference type="GO" id="GO:0030428">
    <property type="term" value="C:cell septum"/>
    <property type="evidence" value="ECO:0007669"/>
    <property type="project" value="UniProtKB-SubCell"/>
</dbReference>
<keyword evidence="6" id="KW-0131">Cell cycle</keyword>
<evidence type="ECO:0000256" key="6">
    <source>
        <dbReference type="ARBA" id="ARBA00023306"/>
    </source>
</evidence>
<sequence length="149" mass="16433">MPSGSRDKRKPMKNFVEQECEMRLLVTPGHSIGVATRLSYDSRDPYAVHVDFHTGLHAPVTWLFARELLAQGTFGPCGQGDVRIWPVGAGARRMLCIALDAPDGQALLQAPSAVVERWLQRTYQLVPPGHETRLIDVEQELCGLLGESA</sequence>
<protein>
    <submittedName>
        <fullName evidence="7">Regulatory protein</fullName>
    </submittedName>
</protein>
<comment type="subcellular location">
    <subcellularLocation>
        <location evidence="1">Cell septum</location>
    </subcellularLocation>
</comment>
<dbReference type="Pfam" id="PF04686">
    <property type="entry name" value="SsgA"/>
    <property type="match status" value="1"/>
</dbReference>
<dbReference type="Proteomes" id="UP000003824">
    <property type="component" value="Unassembled WGS sequence"/>
</dbReference>
<comment type="similarity">
    <text evidence="2">Belongs to the SsgA family.</text>
</comment>
<evidence type="ECO:0000256" key="5">
    <source>
        <dbReference type="ARBA" id="ARBA00023210"/>
    </source>
</evidence>
<organism evidence="7 8">
    <name type="scientific">Streptomyces viridosporus (strain ATCC 14672 / DSM 40746 / JCM 4963 / KCTC 9882 / NRRL B-12104 / FH 1290)</name>
    <name type="common">Streptomyces ghanaensis</name>
    <dbReference type="NCBI Taxonomy" id="566461"/>
    <lineage>
        <taxon>Bacteria</taxon>
        <taxon>Bacillati</taxon>
        <taxon>Actinomycetota</taxon>
        <taxon>Actinomycetes</taxon>
        <taxon>Kitasatosporales</taxon>
        <taxon>Streptomycetaceae</taxon>
        <taxon>Streptomyces</taxon>
    </lineage>
</organism>
<accession>D5ZNY3</accession>
<dbReference type="EMBL" id="DS999641">
    <property type="protein sequence ID" value="EFE72264.2"/>
    <property type="molecule type" value="Genomic_DNA"/>
</dbReference>
<dbReference type="InterPro" id="IPR006776">
    <property type="entry name" value="SsgB"/>
</dbReference>
<evidence type="ECO:0000256" key="4">
    <source>
        <dbReference type="ARBA" id="ARBA00022969"/>
    </source>
</evidence>
<dbReference type="AlphaFoldDB" id="D5ZNY3"/>
<gene>
    <name evidence="7" type="ORF">SSFG_07499</name>
</gene>
<dbReference type="Gene3D" id="2.30.31.20">
    <property type="entry name" value="Sporulation-specific cell division protein SsgB"/>
    <property type="match status" value="1"/>
</dbReference>
<evidence type="ECO:0000256" key="2">
    <source>
        <dbReference type="ARBA" id="ARBA00009323"/>
    </source>
</evidence>
<name>D5ZNY3_STRV1</name>
<keyword evidence="4" id="KW-0749">Sporulation</keyword>
<proteinExistence type="inferred from homology"/>